<dbReference type="GO" id="GO:0046872">
    <property type="term" value="F:metal ion binding"/>
    <property type="evidence" value="ECO:0007669"/>
    <property type="project" value="UniProtKB-KW"/>
</dbReference>
<dbReference type="InterPro" id="IPR013783">
    <property type="entry name" value="Ig-like_fold"/>
</dbReference>
<dbReference type="Gene3D" id="3.40.50.200">
    <property type="entry name" value="Peptidase S8/S53 domain"/>
    <property type="match status" value="1"/>
</dbReference>
<keyword evidence="4 6" id="KW-0378">Hydrolase</keyword>
<evidence type="ECO:0000256" key="7">
    <source>
        <dbReference type="SAM" id="SignalP"/>
    </source>
</evidence>
<reference evidence="9" key="1">
    <citation type="submission" date="2022-01" db="EMBL/GenBank/DDBJ databases">
        <title>Whole genome-based taxonomy of the Shewanellaceae.</title>
        <authorList>
            <person name="Martin-Rodriguez A.J."/>
        </authorList>
    </citation>
    <scope>NUCLEOTIDE SEQUENCE</scope>
    <source>
        <strain evidence="9">KCTC 23973</strain>
    </source>
</reference>
<evidence type="ECO:0000313" key="9">
    <source>
        <dbReference type="EMBL" id="MCL1137845.1"/>
    </source>
</evidence>
<dbReference type="InterPro" id="IPR015500">
    <property type="entry name" value="Peptidase_S8_subtilisin-rel"/>
</dbReference>
<dbReference type="CDD" id="cd07477">
    <property type="entry name" value="Peptidases_S8_Subtilisin_subset"/>
    <property type="match status" value="1"/>
</dbReference>
<dbReference type="InterPro" id="IPR034202">
    <property type="entry name" value="Subtilisin_Carlsberg-like"/>
</dbReference>
<dbReference type="SUPFAM" id="SSF52743">
    <property type="entry name" value="Subtilisin-like"/>
    <property type="match status" value="1"/>
</dbReference>
<dbReference type="SUPFAM" id="SSF49299">
    <property type="entry name" value="PKD domain"/>
    <property type="match status" value="2"/>
</dbReference>
<dbReference type="GO" id="GO:0005615">
    <property type="term" value="C:extracellular space"/>
    <property type="evidence" value="ECO:0007669"/>
    <property type="project" value="TreeGrafter"/>
</dbReference>
<keyword evidence="7" id="KW-0732">Signal</keyword>
<comment type="caution">
    <text evidence="9">The sequence shown here is derived from an EMBL/GenBank/DDBJ whole genome shotgun (WGS) entry which is preliminary data.</text>
</comment>
<feature type="domain" description="PKD" evidence="8">
    <location>
        <begin position="418"/>
        <end position="497"/>
    </location>
</feature>
<dbReference type="PROSITE" id="PS51892">
    <property type="entry name" value="SUBTILASE"/>
    <property type="match status" value="1"/>
</dbReference>
<evidence type="ECO:0000256" key="6">
    <source>
        <dbReference type="PROSITE-ProRule" id="PRU01240"/>
    </source>
</evidence>
<organism evidence="9 10">
    <name type="scientific">Shewanella pneumatophori</name>
    <dbReference type="NCBI Taxonomy" id="314092"/>
    <lineage>
        <taxon>Bacteria</taxon>
        <taxon>Pseudomonadati</taxon>
        <taxon>Pseudomonadota</taxon>
        <taxon>Gammaproteobacteria</taxon>
        <taxon>Alteromonadales</taxon>
        <taxon>Shewanellaceae</taxon>
        <taxon>Shewanella</taxon>
    </lineage>
</organism>
<dbReference type="CDD" id="cd00146">
    <property type="entry name" value="PKD"/>
    <property type="match status" value="2"/>
</dbReference>
<dbReference type="InterPro" id="IPR000601">
    <property type="entry name" value="PKD_dom"/>
</dbReference>
<feature type="active site" description="Charge relay system" evidence="6">
    <location>
        <position position="155"/>
    </location>
</feature>
<feature type="active site" description="Charge relay system" evidence="6">
    <location>
        <position position="348"/>
    </location>
</feature>
<keyword evidence="5 6" id="KW-0720">Serine protease</keyword>
<dbReference type="RefSeq" id="WP_248948959.1">
    <property type="nucleotide sequence ID" value="NZ_JAKILB010000002.1"/>
</dbReference>
<evidence type="ECO:0000256" key="3">
    <source>
        <dbReference type="ARBA" id="ARBA00022723"/>
    </source>
</evidence>
<dbReference type="GO" id="GO:0005975">
    <property type="term" value="P:carbohydrate metabolic process"/>
    <property type="evidence" value="ECO:0007669"/>
    <property type="project" value="InterPro"/>
</dbReference>
<protein>
    <submittedName>
        <fullName evidence="9">S8 family serine peptidase</fullName>
    </submittedName>
</protein>
<proteinExistence type="inferred from homology"/>
<dbReference type="PROSITE" id="PS00138">
    <property type="entry name" value="SUBTILASE_SER"/>
    <property type="match status" value="1"/>
</dbReference>
<dbReference type="Proteomes" id="UP001139293">
    <property type="component" value="Unassembled WGS sequence"/>
</dbReference>
<dbReference type="PROSITE" id="PS00137">
    <property type="entry name" value="SUBTILASE_HIS"/>
    <property type="match status" value="1"/>
</dbReference>
<dbReference type="InterPro" id="IPR000209">
    <property type="entry name" value="Peptidase_S8/S53_dom"/>
</dbReference>
<dbReference type="SUPFAM" id="SSF51055">
    <property type="entry name" value="Carbohydrate binding domain"/>
    <property type="match status" value="2"/>
</dbReference>
<dbReference type="SMART" id="SM00495">
    <property type="entry name" value="ChtBD3"/>
    <property type="match status" value="2"/>
</dbReference>
<evidence type="ECO:0000259" key="8">
    <source>
        <dbReference type="PROSITE" id="PS50093"/>
    </source>
</evidence>
<dbReference type="PRINTS" id="PR00723">
    <property type="entry name" value="SUBTILISIN"/>
</dbReference>
<dbReference type="AlphaFoldDB" id="A0A9X1ZEC8"/>
<dbReference type="Gene3D" id="2.60.40.10">
    <property type="entry name" value="Immunoglobulins"/>
    <property type="match status" value="2"/>
</dbReference>
<dbReference type="InterPro" id="IPR022398">
    <property type="entry name" value="Peptidase_S8_His-AS"/>
</dbReference>
<dbReference type="Gene3D" id="3.30.70.80">
    <property type="entry name" value="Peptidase S8 propeptide/proteinase inhibitor I9"/>
    <property type="match status" value="1"/>
</dbReference>
<dbReference type="SMART" id="SM00089">
    <property type="entry name" value="PKD"/>
    <property type="match status" value="2"/>
</dbReference>
<evidence type="ECO:0000256" key="4">
    <source>
        <dbReference type="ARBA" id="ARBA00022801"/>
    </source>
</evidence>
<accession>A0A9X1ZEC8</accession>
<dbReference type="PROSITE" id="PS50093">
    <property type="entry name" value="PKD"/>
    <property type="match status" value="2"/>
</dbReference>
<evidence type="ECO:0000313" key="10">
    <source>
        <dbReference type="Proteomes" id="UP001139293"/>
    </source>
</evidence>
<comment type="similarity">
    <text evidence="1 6">Belongs to the peptidase S8 family.</text>
</comment>
<dbReference type="GO" id="GO:0004553">
    <property type="term" value="F:hydrolase activity, hydrolyzing O-glycosyl compounds"/>
    <property type="evidence" value="ECO:0007669"/>
    <property type="project" value="InterPro"/>
</dbReference>
<evidence type="ECO:0000256" key="5">
    <source>
        <dbReference type="ARBA" id="ARBA00022825"/>
    </source>
</evidence>
<dbReference type="InterPro" id="IPR037045">
    <property type="entry name" value="S8pro/Inhibitor_I9_sf"/>
</dbReference>
<dbReference type="Pfam" id="PF00082">
    <property type="entry name" value="Peptidase_S8"/>
    <property type="match status" value="1"/>
</dbReference>
<evidence type="ECO:0000256" key="2">
    <source>
        <dbReference type="ARBA" id="ARBA00022670"/>
    </source>
</evidence>
<feature type="domain" description="PKD" evidence="8">
    <location>
        <begin position="561"/>
        <end position="640"/>
    </location>
</feature>
<dbReference type="InterPro" id="IPR050131">
    <property type="entry name" value="Peptidase_S8_subtilisin-like"/>
</dbReference>
<feature type="signal peptide" evidence="7">
    <location>
        <begin position="1"/>
        <end position="26"/>
    </location>
</feature>
<sequence>MKTINKQKLPLISAFTLSLVATAVSAQVQTLPEPSVDQNQAQRFIVQMTDRSILSLQQSKLSPAAITQAKVNLMQNTAASISADVVLSLPEVNSMAVMLDTEQYKSLSNNPNVALIEVDPKRYLMAETSPYGIGMVQANLVSDSQTANRKVCITDTGYDLGHVDLPSSGVTGDDGYSSNNTGNWYNDGNGHGTHVAGTIAAIGGNNQGVVGVNPSGLVGLHIVKVFNDSGSWAYGSDLVAAVNQCVNAGADIISMSLGGGGSSSAERQAFANAANQGVLSIAAAGNDGNSKMSYPASYDEVMSVAAVDSSGNKASFSQYNSQVEIAAPGVDVNSTWNDGGYKAISGTSMATPHVAGVAALVWSHFPSCSPTEIRAALNATAEDRGSSGRDTSYGYGIVKAKAAYDYLQNSSCGGGSVEDSAPTANFNISVNGSTVSFTDASTDDKGISSYYWDFGDQTSSTQANPVHTYSSNGDFNVSLTVTDTANQSNTRSTTVTIGSNGGNGCDGVNAWDAATAYSIGDFVSYNSGKYEATWWSTGARPDVYTNVWADRGQCSGGGENPNQPPVASFTASVSGLTVSFSSQAADDNAVVKHAWQFGDGATSNQTNPVHTFSTAGNYQVSLTVEDAQGLSHTQVQTITVNDAVQGCSGLSNWSADTAYTAGAQVAYNNVKYTANWWTRNQNPEQNSGQWAVWSNNGRCN</sequence>
<dbReference type="Gene3D" id="2.10.10.20">
    <property type="entry name" value="Carbohydrate-binding module superfamily 5/12"/>
    <property type="match status" value="2"/>
</dbReference>
<feature type="active site" description="Charge relay system" evidence="6">
    <location>
        <position position="191"/>
    </location>
</feature>
<dbReference type="PANTHER" id="PTHR43806:SF11">
    <property type="entry name" value="CEREVISIN-RELATED"/>
    <property type="match status" value="1"/>
</dbReference>
<keyword evidence="2 6" id="KW-0645">Protease</keyword>
<dbReference type="Pfam" id="PF02839">
    <property type="entry name" value="CBM_5_12"/>
    <property type="match status" value="2"/>
</dbReference>
<dbReference type="InterPro" id="IPR036852">
    <property type="entry name" value="Peptidase_S8/S53_dom_sf"/>
</dbReference>
<dbReference type="InterPro" id="IPR023828">
    <property type="entry name" value="Peptidase_S8_Ser-AS"/>
</dbReference>
<keyword evidence="10" id="KW-1185">Reference proteome</keyword>
<evidence type="ECO:0000256" key="1">
    <source>
        <dbReference type="ARBA" id="ARBA00011073"/>
    </source>
</evidence>
<dbReference type="PANTHER" id="PTHR43806">
    <property type="entry name" value="PEPTIDASE S8"/>
    <property type="match status" value="1"/>
</dbReference>
<dbReference type="InterPro" id="IPR036573">
    <property type="entry name" value="CBM_sf_5/12"/>
</dbReference>
<dbReference type="GO" id="GO:0030246">
    <property type="term" value="F:carbohydrate binding"/>
    <property type="evidence" value="ECO:0007669"/>
    <property type="project" value="InterPro"/>
</dbReference>
<name>A0A9X1ZEC8_9GAMM</name>
<dbReference type="InterPro" id="IPR003610">
    <property type="entry name" value="CBM5/12"/>
</dbReference>
<gene>
    <name evidence="9" type="ORF">L2740_04690</name>
</gene>
<dbReference type="InterPro" id="IPR035986">
    <property type="entry name" value="PKD_dom_sf"/>
</dbReference>
<dbReference type="EMBL" id="JAKILB010000002">
    <property type="protein sequence ID" value="MCL1137845.1"/>
    <property type="molecule type" value="Genomic_DNA"/>
</dbReference>
<dbReference type="GO" id="GO:0006508">
    <property type="term" value="P:proteolysis"/>
    <property type="evidence" value="ECO:0007669"/>
    <property type="project" value="UniProtKB-KW"/>
</dbReference>
<dbReference type="CDD" id="cd12215">
    <property type="entry name" value="ChiC_BD"/>
    <property type="match status" value="2"/>
</dbReference>
<feature type="chain" id="PRO_5040991568" evidence="7">
    <location>
        <begin position="27"/>
        <end position="700"/>
    </location>
</feature>
<keyword evidence="3" id="KW-0479">Metal-binding</keyword>
<dbReference type="GO" id="GO:0004252">
    <property type="term" value="F:serine-type endopeptidase activity"/>
    <property type="evidence" value="ECO:0007669"/>
    <property type="project" value="UniProtKB-UniRule"/>
</dbReference>
<dbReference type="Pfam" id="PF18911">
    <property type="entry name" value="PKD_4"/>
    <property type="match status" value="2"/>
</dbReference>
<dbReference type="InterPro" id="IPR022409">
    <property type="entry name" value="PKD/Chitinase_dom"/>
</dbReference>